<name>A0A8E6B3Z8_9BACT</name>
<comment type="caution">
    <text evidence="7">Lacks conserved residue(s) required for the propagation of feature annotation.</text>
</comment>
<dbReference type="Pfam" id="PF02518">
    <property type="entry name" value="HATPase_c"/>
    <property type="match status" value="1"/>
</dbReference>
<dbReference type="InterPro" id="IPR005467">
    <property type="entry name" value="His_kinase_dom"/>
</dbReference>
<dbReference type="FunFam" id="1.10.287.130:FF:000001">
    <property type="entry name" value="Two-component sensor histidine kinase"/>
    <property type="match status" value="1"/>
</dbReference>
<organism evidence="10 11">
    <name type="scientific">Telmatocola sphagniphila</name>
    <dbReference type="NCBI Taxonomy" id="1123043"/>
    <lineage>
        <taxon>Bacteria</taxon>
        <taxon>Pseudomonadati</taxon>
        <taxon>Planctomycetota</taxon>
        <taxon>Planctomycetia</taxon>
        <taxon>Gemmatales</taxon>
        <taxon>Gemmataceae</taxon>
    </lineage>
</organism>
<protein>
    <recommendedName>
        <fullName evidence="2">histidine kinase</fullName>
        <ecNumber evidence="2">2.7.13.3</ecNumber>
    </recommendedName>
</protein>
<sequence>MQNPKEDPKPAIRILLIDLNLETEALIQSYIRKIEHARFHLDSTTDLGCAAESIRENRHDIYLLHFSPAGTKHLDFLKAVRKEGSKNLILTLLDTADEKAERLLMEAGANDILVQDQFDSSDLDRTIRYALLQRKSEAQLERLIQERTLELAFANQTLLLADKRKNEFLASLAHELRNPLTPIQNALEVIQNSSQQPGQVEKARGIIERQLQDLIRLIDDFLVISRITRNKLTLQSEQLDLADVLNHSLETNQPLIDKAHLKIEKNFQEGDCFVYGDRMRLEQIFGNLLNNAIKFNRPHGKITLSVKAEKKQYVTRIADTGIGIPRLELQALLASTRSEAFKPNHTSNGLGLGLTLVKKLVEMHGGSVSIQSAGKDQGTEAIVRLPKWTRCEESSASSKSATKGAL</sequence>
<dbReference type="GO" id="GO:0000155">
    <property type="term" value="F:phosphorelay sensor kinase activity"/>
    <property type="evidence" value="ECO:0007669"/>
    <property type="project" value="InterPro"/>
</dbReference>
<evidence type="ECO:0000256" key="3">
    <source>
        <dbReference type="ARBA" id="ARBA00022553"/>
    </source>
</evidence>
<dbReference type="PRINTS" id="PR00344">
    <property type="entry name" value="BCTRLSENSOR"/>
</dbReference>
<dbReference type="PANTHER" id="PTHR43547">
    <property type="entry name" value="TWO-COMPONENT HISTIDINE KINASE"/>
    <property type="match status" value="1"/>
</dbReference>
<dbReference type="Pfam" id="PF00512">
    <property type="entry name" value="HisKA"/>
    <property type="match status" value="1"/>
</dbReference>
<evidence type="ECO:0000313" key="11">
    <source>
        <dbReference type="Proteomes" id="UP000676194"/>
    </source>
</evidence>
<evidence type="ECO:0000256" key="7">
    <source>
        <dbReference type="PROSITE-ProRule" id="PRU00169"/>
    </source>
</evidence>
<reference evidence="10" key="1">
    <citation type="submission" date="2021-05" db="EMBL/GenBank/DDBJ databases">
        <title>Complete genome sequence of the cellulolytic planctomycete Telmatocola sphagniphila SP2T and characterization of the first cellulase from planctomycetes.</title>
        <authorList>
            <person name="Rakitin A.L."/>
            <person name="Beletsky A.V."/>
            <person name="Naumoff D.G."/>
            <person name="Kulichevskaya I.S."/>
            <person name="Mardanov A.V."/>
            <person name="Ravin N.V."/>
            <person name="Dedysh S.N."/>
        </authorList>
    </citation>
    <scope>NUCLEOTIDE SEQUENCE</scope>
    <source>
        <strain evidence="10">SP2T</strain>
    </source>
</reference>
<dbReference type="InterPro" id="IPR003661">
    <property type="entry name" value="HisK_dim/P_dom"/>
</dbReference>
<proteinExistence type="predicted"/>
<dbReference type="SUPFAM" id="SSF47384">
    <property type="entry name" value="Homodimeric domain of signal transducing histidine kinase"/>
    <property type="match status" value="1"/>
</dbReference>
<dbReference type="EC" id="2.7.13.3" evidence="2"/>
<dbReference type="Gene3D" id="3.30.565.10">
    <property type="entry name" value="Histidine kinase-like ATPase, C-terminal domain"/>
    <property type="match status" value="1"/>
</dbReference>
<dbReference type="InterPro" id="IPR011006">
    <property type="entry name" value="CheY-like_superfamily"/>
</dbReference>
<feature type="domain" description="Response regulatory" evidence="9">
    <location>
        <begin position="13"/>
        <end position="130"/>
    </location>
</feature>
<evidence type="ECO:0000259" key="9">
    <source>
        <dbReference type="PROSITE" id="PS50110"/>
    </source>
</evidence>
<feature type="domain" description="Histidine kinase" evidence="8">
    <location>
        <begin position="171"/>
        <end position="389"/>
    </location>
</feature>
<keyword evidence="6" id="KW-0902">Two-component regulatory system</keyword>
<dbReference type="SUPFAM" id="SSF55874">
    <property type="entry name" value="ATPase domain of HSP90 chaperone/DNA topoisomerase II/histidine kinase"/>
    <property type="match status" value="1"/>
</dbReference>
<dbReference type="InterPro" id="IPR036097">
    <property type="entry name" value="HisK_dim/P_sf"/>
</dbReference>
<dbReference type="Gene3D" id="1.10.287.130">
    <property type="match status" value="1"/>
</dbReference>
<evidence type="ECO:0000313" key="10">
    <source>
        <dbReference type="EMBL" id="QVL29945.1"/>
    </source>
</evidence>
<dbReference type="SUPFAM" id="SSF52172">
    <property type="entry name" value="CheY-like"/>
    <property type="match status" value="1"/>
</dbReference>
<dbReference type="PANTHER" id="PTHR43547:SF2">
    <property type="entry name" value="HYBRID SIGNAL TRANSDUCTION HISTIDINE KINASE C"/>
    <property type="match status" value="1"/>
</dbReference>
<dbReference type="RefSeq" id="WP_213493827.1">
    <property type="nucleotide sequence ID" value="NZ_CP074694.1"/>
</dbReference>
<dbReference type="InterPro" id="IPR004358">
    <property type="entry name" value="Sig_transdc_His_kin-like_C"/>
</dbReference>
<evidence type="ECO:0000256" key="1">
    <source>
        <dbReference type="ARBA" id="ARBA00000085"/>
    </source>
</evidence>
<evidence type="ECO:0000256" key="4">
    <source>
        <dbReference type="ARBA" id="ARBA00022679"/>
    </source>
</evidence>
<dbReference type="SMART" id="SM00388">
    <property type="entry name" value="HisKA"/>
    <property type="match status" value="1"/>
</dbReference>
<keyword evidence="11" id="KW-1185">Reference proteome</keyword>
<dbReference type="InterPro" id="IPR036890">
    <property type="entry name" value="HATPase_C_sf"/>
</dbReference>
<keyword evidence="3" id="KW-0597">Phosphoprotein</keyword>
<dbReference type="AlphaFoldDB" id="A0A8E6B3Z8"/>
<dbReference type="PROSITE" id="PS50109">
    <property type="entry name" value="HIS_KIN"/>
    <property type="match status" value="1"/>
</dbReference>
<gene>
    <name evidence="10" type="ORF">KIH39_13810</name>
</gene>
<evidence type="ECO:0000259" key="8">
    <source>
        <dbReference type="PROSITE" id="PS50109"/>
    </source>
</evidence>
<keyword evidence="5 10" id="KW-0418">Kinase</keyword>
<comment type="catalytic activity">
    <reaction evidence="1">
        <text>ATP + protein L-histidine = ADP + protein N-phospho-L-histidine.</text>
        <dbReference type="EC" id="2.7.13.3"/>
    </reaction>
</comment>
<dbReference type="EMBL" id="CP074694">
    <property type="protein sequence ID" value="QVL29945.1"/>
    <property type="molecule type" value="Genomic_DNA"/>
</dbReference>
<dbReference type="PROSITE" id="PS50110">
    <property type="entry name" value="RESPONSE_REGULATORY"/>
    <property type="match status" value="1"/>
</dbReference>
<dbReference type="InterPro" id="IPR003594">
    <property type="entry name" value="HATPase_dom"/>
</dbReference>
<dbReference type="CDD" id="cd00082">
    <property type="entry name" value="HisKA"/>
    <property type="match status" value="1"/>
</dbReference>
<dbReference type="InterPro" id="IPR001789">
    <property type="entry name" value="Sig_transdc_resp-reg_receiver"/>
</dbReference>
<evidence type="ECO:0000256" key="2">
    <source>
        <dbReference type="ARBA" id="ARBA00012438"/>
    </source>
</evidence>
<evidence type="ECO:0000256" key="6">
    <source>
        <dbReference type="ARBA" id="ARBA00023012"/>
    </source>
</evidence>
<accession>A0A8E6B3Z8</accession>
<dbReference type="Proteomes" id="UP000676194">
    <property type="component" value="Chromosome"/>
</dbReference>
<dbReference type="CDD" id="cd00075">
    <property type="entry name" value="HATPase"/>
    <property type="match status" value="1"/>
</dbReference>
<evidence type="ECO:0000256" key="5">
    <source>
        <dbReference type="ARBA" id="ARBA00022777"/>
    </source>
</evidence>
<dbReference type="SMART" id="SM00387">
    <property type="entry name" value="HATPase_c"/>
    <property type="match status" value="1"/>
</dbReference>
<dbReference type="KEGG" id="tsph:KIH39_13810"/>
<keyword evidence="4" id="KW-0808">Transferase</keyword>
<dbReference type="Gene3D" id="3.40.50.2300">
    <property type="match status" value="1"/>
</dbReference>